<feature type="compositionally biased region" description="Basic and acidic residues" evidence="8">
    <location>
        <begin position="347"/>
        <end position="357"/>
    </location>
</feature>
<evidence type="ECO:0000313" key="11">
    <source>
        <dbReference type="Proteomes" id="UP000886860"/>
    </source>
</evidence>
<evidence type="ECO:0000256" key="6">
    <source>
        <dbReference type="ARBA" id="ARBA00022840"/>
    </source>
</evidence>
<organism evidence="10 11">
    <name type="scientific">Candidatus Caccovicinus merdipullorum</name>
    <dbReference type="NCBI Taxonomy" id="2840724"/>
    <lineage>
        <taxon>Bacteria</taxon>
        <taxon>Bacillati</taxon>
        <taxon>Bacillota</taxon>
        <taxon>Clostridia</taxon>
        <taxon>Eubacteriales</taxon>
        <taxon>Candidatus Caccovicinus</taxon>
    </lineage>
</organism>
<evidence type="ECO:0000256" key="4">
    <source>
        <dbReference type="ARBA" id="ARBA00022475"/>
    </source>
</evidence>
<comment type="subcellular location">
    <subcellularLocation>
        <location evidence="1">Cell membrane</location>
        <topology evidence="1">Peripheral membrane protein</topology>
    </subcellularLocation>
</comment>
<keyword evidence="4" id="KW-1003">Cell membrane</keyword>
<dbReference type="SUPFAM" id="SSF52540">
    <property type="entry name" value="P-loop containing nucleoside triphosphate hydrolases"/>
    <property type="match status" value="1"/>
</dbReference>
<evidence type="ECO:0000256" key="1">
    <source>
        <dbReference type="ARBA" id="ARBA00004202"/>
    </source>
</evidence>
<feature type="compositionally biased region" description="Low complexity" evidence="8">
    <location>
        <begin position="331"/>
        <end position="343"/>
    </location>
</feature>
<dbReference type="FunFam" id="3.40.50.300:FF:000016">
    <property type="entry name" value="Oligopeptide ABC transporter ATP-binding component"/>
    <property type="match status" value="1"/>
</dbReference>
<dbReference type="GO" id="GO:0005524">
    <property type="term" value="F:ATP binding"/>
    <property type="evidence" value="ECO:0007669"/>
    <property type="project" value="UniProtKB-KW"/>
</dbReference>
<feature type="region of interest" description="Disordered" evidence="8">
    <location>
        <begin position="331"/>
        <end position="357"/>
    </location>
</feature>
<reference evidence="10" key="2">
    <citation type="journal article" date="2021" name="PeerJ">
        <title>Extensive microbial diversity within the chicken gut microbiome revealed by metagenomics and culture.</title>
        <authorList>
            <person name="Gilroy R."/>
            <person name="Ravi A."/>
            <person name="Getino M."/>
            <person name="Pursley I."/>
            <person name="Horton D.L."/>
            <person name="Alikhan N.F."/>
            <person name="Baker D."/>
            <person name="Gharbi K."/>
            <person name="Hall N."/>
            <person name="Watson M."/>
            <person name="Adriaenssens E.M."/>
            <person name="Foster-Nyarko E."/>
            <person name="Jarju S."/>
            <person name="Secka A."/>
            <person name="Antonio M."/>
            <person name="Oren A."/>
            <person name="Chaudhuri R.R."/>
            <person name="La Ragione R."/>
            <person name="Hildebrand F."/>
            <person name="Pallen M.J."/>
        </authorList>
    </citation>
    <scope>NUCLEOTIDE SEQUENCE</scope>
    <source>
        <strain evidence="10">CHK123-3438</strain>
    </source>
</reference>
<keyword evidence="6 10" id="KW-0067">ATP-binding</keyword>
<dbReference type="InterPro" id="IPR003439">
    <property type="entry name" value="ABC_transporter-like_ATP-bd"/>
</dbReference>
<dbReference type="InterPro" id="IPR013563">
    <property type="entry name" value="Oligopep_ABC_C"/>
</dbReference>
<evidence type="ECO:0000256" key="2">
    <source>
        <dbReference type="ARBA" id="ARBA00005417"/>
    </source>
</evidence>
<reference evidence="10" key="1">
    <citation type="submission" date="2020-10" db="EMBL/GenBank/DDBJ databases">
        <authorList>
            <person name="Gilroy R."/>
        </authorList>
    </citation>
    <scope>NUCLEOTIDE SEQUENCE</scope>
    <source>
        <strain evidence="10">CHK123-3438</strain>
    </source>
</reference>
<gene>
    <name evidence="10" type="ORF">IAB60_13380</name>
</gene>
<dbReference type="Gene3D" id="3.40.50.300">
    <property type="entry name" value="P-loop containing nucleotide triphosphate hydrolases"/>
    <property type="match status" value="1"/>
</dbReference>
<comment type="caution">
    <text evidence="10">The sequence shown here is derived from an EMBL/GenBank/DDBJ whole genome shotgun (WGS) entry which is preliminary data.</text>
</comment>
<evidence type="ECO:0000256" key="5">
    <source>
        <dbReference type="ARBA" id="ARBA00022741"/>
    </source>
</evidence>
<dbReference type="GO" id="GO:0015833">
    <property type="term" value="P:peptide transport"/>
    <property type="evidence" value="ECO:0007669"/>
    <property type="project" value="InterPro"/>
</dbReference>
<feature type="domain" description="ABC transporter" evidence="9">
    <location>
        <begin position="9"/>
        <end position="259"/>
    </location>
</feature>
<comment type="similarity">
    <text evidence="2">Belongs to the ABC transporter superfamily.</text>
</comment>
<dbReference type="EMBL" id="DVKS01000223">
    <property type="protein sequence ID" value="HIT43062.1"/>
    <property type="molecule type" value="Genomic_DNA"/>
</dbReference>
<keyword evidence="3" id="KW-0813">Transport</keyword>
<dbReference type="CDD" id="cd03257">
    <property type="entry name" value="ABC_NikE_OppD_transporters"/>
    <property type="match status" value="1"/>
</dbReference>
<accession>A0A9D1KHU6</accession>
<dbReference type="GO" id="GO:0016887">
    <property type="term" value="F:ATP hydrolysis activity"/>
    <property type="evidence" value="ECO:0007669"/>
    <property type="project" value="InterPro"/>
</dbReference>
<dbReference type="SMART" id="SM00382">
    <property type="entry name" value="AAA"/>
    <property type="match status" value="1"/>
</dbReference>
<dbReference type="PANTHER" id="PTHR43297">
    <property type="entry name" value="OLIGOPEPTIDE TRANSPORT ATP-BINDING PROTEIN APPD"/>
    <property type="match status" value="1"/>
</dbReference>
<dbReference type="PANTHER" id="PTHR43297:SF2">
    <property type="entry name" value="DIPEPTIDE TRANSPORT ATP-BINDING PROTEIN DPPD"/>
    <property type="match status" value="1"/>
</dbReference>
<evidence type="ECO:0000256" key="7">
    <source>
        <dbReference type="ARBA" id="ARBA00023136"/>
    </source>
</evidence>
<sequence>MKNEEELALQIRNLKSCFFTSKGVVPAVDDVSIDVPPGKIIGLVGESGCGKSMTAMSVMGLLRHPGKVVGGSILLNGRDITHLSAKERSKVRGNEISMIFQEPMTSLNPVYPVGRQVQEAILLHQKVSKEEAKKQVIEIFRQVGIPEPEKRYRSYPHQLSGGLRQRVMIGMAMVCRPKVMIADEPTTALDVTIEAQILRLMKKLRDDFGTSIILITHNMGVVAEVCDYVYVMYAGKVMEEAETFALFENTSHPYTRGLLRSIPRLDQREERLYTIKGVVPNLLHLPQGCSFCTRCPYAKEECFLKRPELYEAGREHKVRCFLFRERSAEGESGNSAESAAAGSVLSENERSLEGGMA</sequence>
<protein>
    <submittedName>
        <fullName evidence="10">ABC transporter ATP-binding protein</fullName>
    </submittedName>
</protein>
<dbReference type="Pfam" id="PF08352">
    <property type="entry name" value="oligo_HPY"/>
    <property type="match status" value="1"/>
</dbReference>
<dbReference type="GO" id="GO:0005886">
    <property type="term" value="C:plasma membrane"/>
    <property type="evidence" value="ECO:0007669"/>
    <property type="project" value="UniProtKB-SubCell"/>
</dbReference>
<name>A0A9D1KHU6_9FIRM</name>
<dbReference type="InterPro" id="IPR003593">
    <property type="entry name" value="AAA+_ATPase"/>
</dbReference>
<keyword evidence="5" id="KW-0547">Nucleotide-binding</keyword>
<evidence type="ECO:0000256" key="3">
    <source>
        <dbReference type="ARBA" id="ARBA00022448"/>
    </source>
</evidence>
<evidence type="ECO:0000256" key="8">
    <source>
        <dbReference type="SAM" id="MobiDB-lite"/>
    </source>
</evidence>
<dbReference type="PROSITE" id="PS50893">
    <property type="entry name" value="ABC_TRANSPORTER_2"/>
    <property type="match status" value="1"/>
</dbReference>
<dbReference type="InterPro" id="IPR027417">
    <property type="entry name" value="P-loop_NTPase"/>
</dbReference>
<evidence type="ECO:0000313" key="10">
    <source>
        <dbReference type="EMBL" id="HIT43062.1"/>
    </source>
</evidence>
<keyword evidence="7" id="KW-0472">Membrane</keyword>
<dbReference type="InterPro" id="IPR050388">
    <property type="entry name" value="ABC_Ni/Peptide_Import"/>
</dbReference>
<dbReference type="AlphaFoldDB" id="A0A9D1KHU6"/>
<dbReference type="Pfam" id="PF00005">
    <property type="entry name" value="ABC_tran"/>
    <property type="match status" value="1"/>
</dbReference>
<evidence type="ECO:0000259" key="9">
    <source>
        <dbReference type="PROSITE" id="PS50893"/>
    </source>
</evidence>
<proteinExistence type="inferred from homology"/>
<dbReference type="Proteomes" id="UP000886860">
    <property type="component" value="Unassembled WGS sequence"/>
</dbReference>
<dbReference type="NCBIfam" id="TIGR01727">
    <property type="entry name" value="oligo_HPY"/>
    <property type="match status" value="1"/>
</dbReference>